<dbReference type="GO" id="GO:0003824">
    <property type="term" value="F:catalytic activity"/>
    <property type="evidence" value="ECO:0007669"/>
    <property type="project" value="UniProtKB-ARBA"/>
</dbReference>
<organism evidence="2 3">
    <name type="scientific">Caproicibacter fermentans</name>
    <dbReference type="NCBI Taxonomy" id="2576756"/>
    <lineage>
        <taxon>Bacteria</taxon>
        <taxon>Bacillati</taxon>
        <taxon>Bacillota</taxon>
        <taxon>Clostridia</taxon>
        <taxon>Eubacteriales</taxon>
        <taxon>Acutalibacteraceae</taxon>
        <taxon>Caproicibacter</taxon>
    </lineage>
</organism>
<gene>
    <name evidence="2" type="ORF">CAFE_29110</name>
</gene>
<dbReference type="InterPro" id="IPR007085">
    <property type="entry name" value="DNA/pantothenate-metab_flavo_C"/>
</dbReference>
<dbReference type="GO" id="GO:0015937">
    <property type="term" value="P:coenzyme A biosynthetic process"/>
    <property type="evidence" value="ECO:0007669"/>
    <property type="project" value="UniProtKB-ARBA"/>
</dbReference>
<evidence type="ECO:0000259" key="1">
    <source>
        <dbReference type="Pfam" id="PF04127"/>
    </source>
</evidence>
<dbReference type="RefSeq" id="WP_156991033.1">
    <property type="nucleotide sequence ID" value="NZ_VWXL01000084.1"/>
</dbReference>
<accession>A0A6N8I2J3</accession>
<feature type="domain" description="DNA/pantothenate metabolism flavoprotein C-terminal" evidence="1">
    <location>
        <begin position="2"/>
        <end position="107"/>
    </location>
</feature>
<dbReference type="OrthoDB" id="9802554at2"/>
<evidence type="ECO:0000313" key="2">
    <source>
        <dbReference type="EMBL" id="MVB12179.1"/>
    </source>
</evidence>
<name>A0A6N8I2J3_9FIRM</name>
<dbReference type="Pfam" id="PF04127">
    <property type="entry name" value="DFP"/>
    <property type="match status" value="1"/>
</dbReference>
<sequence>MKTMKIIITAGGISEKIDGVRKITNSGTGRLGSLTAEELVRRGGDRIEKIYYVCAPGSAVPRADAEVIPVQGAEEANTVLERLLTRENIGAVIHSMAVSDYAVDRVTTAENLAGFLADRLSSADRQEFRSTRALAEFLLECINRNDRLLDRSRKVSSELDHMLLMMRRTPKLIGLVKTLRPSAVLVGFKLLKGVDRQTLLNAGHEVMKKNSCDLVLANDQTEISGDRHVGYLLSPDGSFERYETKAEISAGIAGRVLSLLEKRERQ</sequence>
<comment type="caution">
    <text evidence="2">The sequence shown here is derived from an EMBL/GenBank/DDBJ whole genome shotgun (WGS) entry which is preliminary data.</text>
</comment>
<dbReference type="Proteomes" id="UP000469440">
    <property type="component" value="Unassembled WGS sequence"/>
</dbReference>
<evidence type="ECO:0000313" key="3">
    <source>
        <dbReference type="Proteomes" id="UP000469440"/>
    </source>
</evidence>
<dbReference type="SUPFAM" id="SSF102645">
    <property type="entry name" value="CoaB-like"/>
    <property type="match status" value="1"/>
</dbReference>
<reference evidence="2 3" key="1">
    <citation type="submission" date="2019-09" db="EMBL/GenBank/DDBJ databases">
        <title>Genome sequence of Clostridium sp. EA1.</title>
        <authorList>
            <person name="Poehlein A."/>
            <person name="Bengelsdorf F.R."/>
            <person name="Daniel R."/>
        </authorList>
    </citation>
    <scope>NUCLEOTIDE SEQUENCE [LARGE SCALE GENOMIC DNA]</scope>
    <source>
        <strain evidence="2 3">EA1</strain>
    </source>
</reference>
<protein>
    <submittedName>
        <fullName evidence="2">DNA / pantothenate metabolism flavoprotein</fullName>
    </submittedName>
</protein>
<dbReference type="AlphaFoldDB" id="A0A6N8I2J3"/>
<dbReference type="InterPro" id="IPR035929">
    <property type="entry name" value="CoaB-like_sf"/>
</dbReference>
<keyword evidence="3" id="KW-1185">Reference proteome</keyword>
<dbReference type="EMBL" id="VWXL01000084">
    <property type="protein sequence ID" value="MVB12179.1"/>
    <property type="molecule type" value="Genomic_DNA"/>
</dbReference>
<proteinExistence type="predicted"/>
<dbReference type="Gene3D" id="3.40.50.10300">
    <property type="entry name" value="CoaB-like"/>
    <property type="match status" value="1"/>
</dbReference>